<name>X6LM63_RETFI</name>
<protein>
    <submittedName>
        <fullName evidence="1">Uncharacterized protein</fullName>
    </submittedName>
</protein>
<reference evidence="1 2" key="1">
    <citation type="journal article" date="2013" name="Curr. Biol.">
        <title>The Genome of the Foraminiferan Reticulomyxa filosa.</title>
        <authorList>
            <person name="Glockner G."/>
            <person name="Hulsmann N."/>
            <person name="Schleicher M."/>
            <person name="Noegel A.A."/>
            <person name="Eichinger L."/>
            <person name="Gallinger C."/>
            <person name="Pawlowski J."/>
            <person name="Sierra R."/>
            <person name="Euteneuer U."/>
            <person name="Pillet L."/>
            <person name="Moustafa A."/>
            <person name="Platzer M."/>
            <person name="Groth M."/>
            <person name="Szafranski K."/>
            <person name="Schliwa M."/>
        </authorList>
    </citation>
    <scope>NUCLEOTIDE SEQUENCE [LARGE SCALE GENOMIC DNA]</scope>
</reference>
<proteinExistence type="predicted"/>
<keyword evidence="2" id="KW-1185">Reference proteome</keyword>
<organism evidence="1 2">
    <name type="scientific">Reticulomyxa filosa</name>
    <dbReference type="NCBI Taxonomy" id="46433"/>
    <lineage>
        <taxon>Eukaryota</taxon>
        <taxon>Sar</taxon>
        <taxon>Rhizaria</taxon>
        <taxon>Retaria</taxon>
        <taxon>Foraminifera</taxon>
        <taxon>Monothalamids</taxon>
        <taxon>Reticulomyxidae</taxon>
        <taxon>Reticulomyxa</taxon>
    </lineage>
</organism>
<evidence type="ECO:0000313" key="1">
    <source>
        <dbReference type="EMBL" id="ETO02242.1"/>
    </source>
</evidence>
<gene>
    <name evidence="1" type="ORF">RFI_35194</name>
</gene>
<dbReference type="Proteomes" id="UP000023152">
    <property type="component" value="Unassembled WGS sequence"/>
</dbReference>
<sequence>MEDEILSFLKNPPVQIKPEQAEALCKVLREDQECTSMKDVVRLKEKDWEDVFKKVELKTAPKERLLEAIKNMITKPSIPIAIESKEVVLVSKIIKNTAYVTLKVQLYVDYKKKNGNNISAEIDLNNEKWKNLEIKEGDEIECCYSINEANTVTIQDITFPEMYSTKNGSKQCVYVYYKYFETMFTFCSIFKMLLGMVIKVVFWKAGATPTSEEEPRKDDIVQFRLRFLLFFEKILTNNCPFFLFEFGQTENANNPTFGKCNASTGSF</sequence>
<evidence type="ECO:0000313" key="2">
    <source>
        <dbReference type="Proteomes" id="UP000023152"/>
    </source>
</evidence>
<dbReference type="AlphaFoldDB" id="X6LM63"/>
<comment type="caution">
    <text evidence="1">The sequence shown here is derived from an EMBL/GenBank/DDBJ whole genome shotgun (WGS) entry which is preliminary data.</text>
</comment>
<accession>X6LM63</accession>
<dbReference type="EMBL" id="ASPP01036323">
    <property type="protein sequence ID" value="ETO02242.1"/>
    <property type="molecule type" value="Genomic_DNA"/>
</dbReference>